<evidence type="ECO:0000313" key="3">
    <source>
        <dbReference type="Proteomes" id="UP001501442"/>
    </source>
</evidence>
<accession>A0ABP8UE11</accession>
<dbReference type="InterPro" id="IPR003382">
    <property type="entry name" value="Flavoprotein"/>
</dbReference>
<dbReference type="PANTHER" id="PTHR14359:SF6">
    <property type="entry name" value="PHOSPHOPANTOTHENOYLCYSTEINE DECARBOXYLASE"/>
    <property type="match status" value="1"/>
</dbReference>
<dbReference type="Proteomes" id="UP001501442">
    <property type="component" value="Unassembled WGS sequence"/>
</dbReference>
<dbReference type="InterPro" id="IPR036551">
    <property type="entry name" value="Flavin_trans-like"/>
</dbReference>
<gene>
    <name evidence="2" type="ORF">GCM10023196_052560</name>
</gene>
<evidence type="ECO:0000313" key="2">
    <source>
        <dbReference type="EMBL" id="GAA4629790.1"/>
    </source>
</evidence>
<feature type="domain" description="Flavoprotein" evidence="1">
    <location>
        <begin position="7"/>
        <end position="136"/>
    </location>
</feature>
<dbReference type="RefSeq" id="WP_345433665.1">
    <property type="nucleotide sequence ID" value="NZ_BAABHK010000007.1"/>
</dbReference>
<reference evidence="3" key="1">
    <citation type="journal article" date="2019" name="Int. J. Syst. Evol. Microbiol.">
        <title>The Global Catalogue of Microorganisms (GCM) 10K type strain sequencing project: providing services to taxonomists for standard genome sequencing and annotation.</title>
        <authorList>
            <consortium name="The Broad Institute Genomics Platform"/>
            <consortium name="The Broad Institute Genome Sequencing Center for Infectious Disease"/>
            <person name="Wu L."/>
            <person name="Ma J."/>
        </authorList>
    </citation>
    <scope>NUCLEOTIDE SEQUENCE [LARGE SCALE GENOMIC DNA]</scope>
    <source>
        <strain evidence="3">JCM 17939</strain>
    </source>
</reference>
<organism evidence="2 3">
    <name type="scientific">Actinoallomurus vinaceus</name>
    <dbReference type="NCBI Taxonomy" id="1080074"/>
    <lineage>
        <taxon>Bacteria</taxon>
        <taxon>Bacillati</taxon>
        <taxon>Actinomycetota</taxon>
        <taxon>Actinomycetes</taxon>
        <taxon>Streptosporangiales</taxon>
        <taxon>Thermomonosporaceae</taxon>
        <taxon>Actinoallomurus</taxon>
    </lineage>
</organism>
<dbReference type="PANTHER" id="PTHR14359">
    <property type="entry name" value="HOMO-OLIGOMERIC FLAVIN CONTAINING CYS DECARBOXYLASE FAMILY"/>
    <property type="match status" value="1"/>
</dbReference>
<dbReference type="Gene3D" id="3.40.50.1950">
    <property type="entry name" value="Flavin prenyltransferase-like"/>
    <property type="match status" value="1"/>
</dbReference>
<protein>
    <submittedName>
        <fullName evidence="2">Flavoprotein</fullName>
    </submittedName>
</protein>
<keyword evidence="3" id="KW-1185">Reference proteome</keyword>
<dbReference type="Pfam" id="PF02441">
    <property type="entry name" value="Flavoprotein"/>
    <property type="match status" value="1"/>
</dbReference>
<comment type="caution">
    <text evidence="2">The sequence shown here is derived from an EMBL/GenBank/DDBJ whole genome shotgun (WGS) entry which is preliminary data.</text>
</comment>
<name>A0ABP8UE11_9ACTN</name>
<sequence length="182" mass="19648">MTARVLYVIVCAAPPAREVARLVRPAQERGWDVCVLTTPSARRFVDVAALERITGHPVRTDYKEPGTPDVLPPPDAVIVAPATVNTMNKWGAGICDTLALGILVEGIGKELPIVALPFTNRAHAAHPAFAENVGRLRSWGVTVLFGPDVYPLHDPGVGSDHLDQYPWTMTLDALEDRAAGRD</sequence>
<dbReference type="EMBL" id="BAABHK010000007">
    <property type="protein sequence ID" value="GAA4629790.1"/>
    <property type="molecule type" value="Genomic_DNA"/>
</dbReference>
<evidence type="ECO:0000259" key="1">
    <source>
        <dbReference type="Pfam" id="PF02441"/>
    </source>
</evidence>
<dbReference type="SUPFAM" id="SSF52507">
    <property type="entry name" value="Homo-oligomeric flavin-containing Cys decarboxylases, HFCD"/>
    <property type="match status" value="1"/>
</dbReference>
<proteinExistence type="predicted"/>